<sequence length="289" mass="32618">MKSNLAKYVLYLTLILLAGQVTAQSMLHVNKIKAGEALIVHAEFTVLSEKVAIGGLNFEFFNAEDVALYCEDNFKLLQKENEDNYFLSDAGNGFQSYIGNRSFHRLWLIETPHELMDSSCADQIFFKVTGSYSETSYELETPAHNFPLFQNADETNRTVRDYLYSLRPSVNPPVKTMTKTRTFADNAFIALTYFYDLFEFTKNPASIEGPAMFRCIADESGDVSEFTWPLSEVTRADEKFMGRTVSIIPIIVPPGEEQFSGLSHCEVSYSIVTSAFGGNSQTINFELFF</sequence>
<name>A0A432ZL24_9GAMM</name>
<protein>
    <submittedName>
        <fullName evidence="2">Uncharacterized protein</fullName>
    </submittedName>
</protein>
<accession>A0A432ZL24</accession>
<feature type="signal peptide" evidence="1">
    <location>
        <begin position="1"/>
        <end position="23"/>
    </location>
</feature>
<evidence type="ECO:0000256" key="1">
    <source>
        <dbReference type="SAM" id="SignalP"/>
    </source>
</evidence>
<dbReference type="AlphaFoldDB" id="A0A432ZL24"/>
<dbReference type="Proteomes" id="UP000288279">
    <property type="component" value="Unassembled WGS sequence"/>
</dbReference>
<evidence type="ECO:0000313" key="2">
    <source>
        <dbReference type="EMBL" id="RUO78697.1"/>
    </source>
</evidence>
<organism evidence="2 3">
    <name type="scientific">Pseudidiomarina taiwanensis</name>
    <dbReference type="NCBI Taxonomy" id="337250"/>
    <lineage>
        <taxon>Bacteria</taxon>
        <taxon>Pseudomonadati</taxon>
        <taxon>Pseudomonadota</taxon>
        <taxon>Gammaproteobacteria</taxon>
        <taxon>Alteromonadales</taxon>
        <taxon>Idiomarinaceae</taxon>
        <taxon>Pseudidiomarina</taxon>
    </lineage>
</organism>
<keyword evidence="1" id="KW-0732">Signal</keyword>
<comment type="caution">
    <text evidence="2">The sequence shown here is derived from an EMBL/GenBank/DDBJ whole genome shotgun (WGS) entry which is preliminary data.</text>
</comment>
<dbReference type="RefSeq" id="WP_126827364.1">
    <property type="nucleotide sequence ID" value="NZ_PIQG01000002.1"/>
</dbReference>
<dbReference type="EMBL" id="PIQG01000002">
    <property type="protein sequence ID" value="RUO78697.1"/>
    <property type="molecule type" value="Genomic_DNA"/>
</dbReference>
<evidence type="ECO:0000313" key="3">
    <source>
        <dbReference type="Proteomes" id="UP000288279"/>
    </source>
</evidence>
<keyword evidence="3" id="KW-1185">Reference proteome</keyword>
<proteinExistence type="predicted"/>
<reference evidence="2 3" key="1">
    <citation type="journal article" date="2011" name="Front. Microbiol.">
        <title>Genomic signatures of strain selection and enhancement in Bacillus atrophaeus var. globigii, a historical biowarfare simulant.</title>
        <authorList>
            <person name="Gibbons H.S."/>
            <person name="Broomall S.M."/>
            <person name="McNew L.A."/>
            <person name="Daligault H."/>
            <person name="Chapman C."/>
            <person name="Bruce D."/>
            <person name="Karavis M."/>
            <person name="Krepps M."/>
            <person name="McGregor P.A."/>
            <person name="Hong C."/>
            <person name="Park K.H."/>
            <person name="Akmal A."/>
            <person name="Feldman A."/>
            <person name="Lin J.S."/>
            <person name="Chang W.E."/>
            <person name="Higgs B.W."/>
            <person name="Demirev P."/>
            <person name="Lindquist J."/>
            <person name="Liem A."/>
            <person name="Fochler E."/>
            <person name="Read T.D."/>
            <person name="Tapia R."/>
            <person name="Johnson S."/>
            <person name="Bishop-Lilly K.A."/>
            <person name="Detter C."/>
            <person name="Han C."/>
            <person name="Sozhamannan S."/>
            <person name="Rosenzweig C.N."/>
            <person name="Skowronski E.W."/>
        </authorList>
    </citation>
    <scope>NUCLEOTIDE SEQUENCE [LARGE SCALE GENOMIC DNA]</scope>
    <source>
        <strain evidence="2 3">PIT1</strain>
    </source>
</reference>
<gene>
    <name evidence="2" type="ORF">CWI83_06670</name>
</gene>
<feature type="chain" id="PRO_5019107232" evidence="1">
    <location>
        <begin position="24"/>
        <end position="289"/>
    </location>
</feature>